<keyword evidence="4" id="KW-0961">Cell wall biogenesis/degradation</keyword>
<evidence type="ECO:0000313" key="8">
    <source>
        <dbReference type="Proteomes" id="UP000593719"/>
    </source>
</evidence>
<dbReference type="GO" id="GO:0004553">
    <property type="term" value="F:hydrolase activity, hydrolyzing O-glycosyl compounds"/>
    <property type="evidence" value="ECO:0007669"/>
    <property type="project" value="InterPro"/>
</dbReference>
<reference evidence="7 8" key="1">
    <citation type="submission" date="2019-06" db="EMBL/GenBank/DDBJ databases">
        <title>Sulfurimonas gotlandica sp. nov., a chemoautotrophic and psychrotolerant epsilonproteobacterium isolated from a pelagic redoxcline, and an emended description of the genus Sulfurimonas.</title>
        <authorList>
            <person name="Wang S."/>
            <person name="Jiang L."/>
            <person name="Shao Z."/>
        </authorList>
    </citation>
    <scope>NUCLEOTIDE SEQUENCE [LARGE SCALE GENOMIC DNA]</scope>
    <source>
        <strain evidence="7 8">S2-6</strain>
    </source>
</reference>
<protein>
    <recommendedName>
        <fullName evidence="2">peptidoglycan lytic exotransglycosylase</fullName>
        <ecNumber evidence="2">4.2.2.n1</ecNumber>
    </recommendedName>
    <alternativeName>
        <fullName evidence="5">Murein hydrolase A</fullName>
    </alternativeName>
</protein>
<evidence type="ECO:0000256" key="2">
    <source>
        <dbReference type="ARBA" id="ARBA00012587"/>
    </source>
</evidence>
<dbReference type="SMART" id="SM00925">
    <property type="entry name" value="MltA"/>
    <property type="match status" value="1"/>
</dbReference>
<dbReference type="GO" id="GO:0008933">
    <property type="term" value="F:peptidoglycan lytic transglycosylase activity"/>
    <property type="evidence" value="ECO:0007669"/>
    <property type="project" value="TreeGrafter"/>
</dbReference>
<comment type="catalytic activity">
    <reaction evidence="1">
        <text>Exolytic cleavage of the (1-&gt;4)-beta-glycosidic linkage between N-acetylmuramic acid (MurNAc) and N-acetylglucosamine (GlcNAc) residues in peptidoglycan, from either the reducing or the non-reducing ends of the peptidoglycan chains, with concomitant formation of a 1,6-anhydrobond in the MurNAc residue.</text>
        <dbReference type="EC" id="4.2.2.n1"/>
    </reaction>
</comment>
<dbReference type="PANTHER" id="PTHR30124">
    <property type="entry name" value="MEMBRANE-BOUND LYTIC MUREIN TRANSGLYCOSYLASE A"/>
    <property type="match status" value="1"/>
</dbReference>
<dbReference type="SUPFAM" id="SSF50685">
    <property type="entry name" value="Barwin-like endoglucanases"/>
    <property type="match status" value="1"/>
</dbReference>
<evidence type="ECO:0000256" key="1">
    <source>
        <dbReference type="ARBA" id="ARBA00001420"/>
    </source>
</evidence>
<dbReference type="Gene3D" id="2.40.40.10">
    <property type="entry name" value="RlpA-like domain"/>
    <property type="match status" value="1"/>
</dbReference>
<feature type="domain" description="Lytic transglycosylase MltA" evidence="6">
    <location>
        <begin position="117"/>
        <end position="272"/>
    </location>
</feature>
<sequence length="370" mass="42349">MLFMKQTTLFFLMMTLFLGCSKHTQSLQPSKIKNVNFTKTSFAKLPGFQEQDYDEFLNNFINNCKSRQGQKIYKNLCQKALHVTDAKQFLLNNFTPYSIADKSGNKEGLLTGYYEARIYGSLYKSDTYKYPIYATPKDLVVVDLSAVYPELKNYRLRGKIHNNRLVPYYSRKEAKLNDLNASVICYCDSKIDRFFLQVQGSGKVILDDNSTMYIGYENQNGYKYKSIGKYLVQKGEISLQNISLQSIRKWLEEHPSQVDEILDYNPSLIFFVKRDKGATGALGLQLREKSSLAVDKKYIPLGNMLYLSSNLGKEKFNKIVFAQDTGGAIKGPLRADLFLGSEEDALKIAGQLQSPLQLWLFVPKRKEVDK</sequence>
<organism evidence="7 8">
    <name type="scientific">Sulfurimonas sediminis</name>
    <dbReference type="NCBI Taxonomy" id="2590020"/>
    <lineage>
        <taxon>Bacteria</taxon>
        <taxon>Pseudomonadati</taxon>
        <taxon>Campylobacterota</taxon>
        <taxon>Epsilonproteobacteria</taxon>
        <taxon>Campylobacterales</taxon>
        <taxon>Sulfurimonadaceae</taxon>
        <taxon>Sulfurimonas</taxon>
    </lineage>
</organism>
<dbReference type="InterPro" id="IPR026044">
    <property type="entry name" value="MltA"/>
</dbReference>
<dbReference type="Proteomes" id="UP000593719">
    <property type="component" value="Chromosome"/>
</dbReference>
<gene>
    <name evidence="7" type="ORF">FJR45_07540</name>
</gene>
<dbReference type="PIRSF" id="PIRSF019422">
    <property type="entry name" value="MltA"/>
    <property type="match status" value="1"/>
</dbReference>
<proteinExistence type="predicted"/>
<dbReference type="InterPro" id="IPR010611">
    <property type="entry name" value="3D_dom"/>
</dbReference>
<dbReference type="GO" id="GO:0009253">
    <property type="term" value="P:peptidoglycan catabolic process"/>
    <property type="evidence" value="ECO:0007669"/>
    <property type="project" value="TreeGrafter"/>
</dbReference>
<dbReference type="CDD" id="cd14485">
    <property type="entry name" value="mltA_like_LT_A"/>
    <property type="match status" value="1"/>
</dbReference>
<keyword evidence="8" id="KW-1185">Reference proteome</keyword>
<dbReference type="Pfam" id="PF06725">
    <property type="entry name" value="3D"/>
    <property type="match status" value="1"/>
</dbReference>
<dbReference type="InterPro" id="IPR036908">
    <property type="entry name" value="RlpA-like_sf"/>
</dbReference>
<evidence type="ECO:0000256" key="5">
    <source>
        <dbReference type="ARBA" id="ARBA00030918"/>
    </source>
</evidence>
<dbReference type="GO" id="GO:0009254">
    <property type="term" value="P:peptidoglycan turnover"/>
    <property type="evidence" value="ECO:0007669"/>
    <property type="project" value="InterPro"/>
</dbReference>
<dbReference type="GO" id="GO:0071555">
    <property type="term" value="P:cell wall organization"/>
    <property type="evidence" value="ECO:0007669"/>
    <property type="project" value="UniProtKB-KW"/>
</dbReference>
<dbReference type="InterPro" id="IPR005300">
    <property type="entry name" value="MltA_B"/>
</dbReference>
<dbReference type="GO" id="GO:0019867">
    <property type="term" value="C:outer membrane"/>
    <property type="evidence" value="ECO:0007669"/>
    <property type="project" value="InterPro"/>
</dbReference>
<dbReference type="Gene3D" id="2.40.240.50">
    <property type="entry name" value="Barwin-like endoglucanases"/>
    <property type="match status" value="1"/>
</dbReference>
<dbReference type="AlphaFoldDB" id="A0A7M1B246"/>
<evidence type="ECO:0000256" key="3">
    <source>
        <dbReference type="ARBA" id="ARBA00023239"/>
    </source>
</evidence>
<dbReference type="PANTHER" id="PTHR30124:SF0">
    <property type="entry name" value="MEMBRANE-BOUND LYTIC MUREIN TRANSGLYCOSYLASE A"/>
    <property type="match status" value="1"/>
</dbReference>
<dbReference type="CDD" id="cd14668">
    <property type="entry name" value="mlta_B"/>
    <property type="match status" value="1"/>
</dbReference>
<evidence type="ECO:0000313" key="7">
    <source>
        <dbReference type="EMBL" id="QOP43811.1"/>
    </source>
</evidence>
<dbReference type="PROSITE" id="PS51257">
    <property type="entry name" value="PROKAR_LIPOPROTEIN"/>
    <property type="match status" value="1"/>
</dbReference>
<dbReference type="Pfam" id="PF03562">
    <property type="entry name" value="MltA"/>
    <property type="match status" value="1"/>
</dbReference>
<accession>A0A7M1B246</accession>
<evidence type="ECO:0000259" key="6">
    <source>
        <dbReference type="SMART" id="SM00925"/>
    </source>
</evidence>
<name>A0A7M1B246_9BACT</name>
<dbReference type="KEGG" id="ssei:FJR45_07540"/>
<dbReference type="EC" id="4.2.2.n1" evidence="2"/>
<dbReference type="EMBL" id="CP041235">
    <property type="protein sequence ID" value="QOP43811.1"/>
    <property type="molecule type" value="Genomic_DNA"/>
</dbReference>
<keyword evidence="3" id="KW-0456">Lyase</keyword>
<evidence type="ECO:0000256" key="4">
    <source>
        <dbReference type="ARBA" id="ARBA00023316"/>
    </source>
</evidence>